<dbReference type="SUPFAM" id="SSF48065">
    <property type="entry name" value="DBL homology domain (DH-domain)"/>
    <property type="match status" value="1"/>
</dbReference>
<feature type="compositionally biased region" description="Low complexity" evidence="1">
    <location>
        <begin position="625"/>
        <end position="637"/>
    </location>
</feature>
<feature type="region of interest" description="Disordered" evidence="1">
    <location>
        <begin position="208"/>
        <end position="234"/>
    </location>
</feature>
<gene>
    <name evidence="3" type="ORF">SK128_028579</name>
</gene>
<feature type="compositionally biased region" description="Basic residues" evidence="1">
    <location>
        <begin position="280"/>
        <end position="292"/>
    </location>
</feature>
<feature type="compositionally biased region" description="Basic and acidic residues" evidence="1">
    <location>
        <begin position="320"/>
        <end position="329"/>
    </location>
</feature>
<accession>A0AAN8X276</accession>
<protein>
    <recommendedName>
        <fullName evidence="2">DH domain-containing protein</fullName>
    </recommendedName>
</protein>
<dbReference type="AlphaFoldDB" id="A0AAN8X276"/>
<dbReference type="GO" id="GO:0005085">
    <property type="term" value="F:guanyl-nucleotide exchange factor activity"/>
    <property type="evidence" value="ECO:0007669"/>
    <property type="project" value="InterPro"/>
</dbReference>
<dbReference type="CDD" id="cd00160">
    <property type="entry name" value="RhoGEF"/>
    <property type="match status" value="1"/>
</dbReference>
<dbReference type="PANTHER" id="PTHR12673">
    <property type="entry name" value="FACIOGENITAL DYSPLASIA PROTEIN"/>
    <property type="match status" value="1"/>
</dbReference>
<dbReference type="InterPro" id="IPR001331">
    <property type="entry name" value="GDS_CDC24_CS"/>
</dbReference>
<feature type="region of interest" description="Disordered" evidence="1">
    <location>
        <begin position="163"/>
        <end position="190"/>
    </location>
</feature>
<dbReference type="Pfam" id="PF00621">
    <property type="entry name" value="RhoGEF"/>
    <property type="match status" value="1"/>
</dbReference>
<name>A0AAN8X276_HALRR</name>
<dbReference type="InterPro" id="IPR000219">
    <property type="entry name" value="DH_dom"/>
</dbReference>
<feature type="compositionally biased region" description="Basic and acidic residues" evidence="1">
    <location>
        <begin position="293"/>
        <end position="312"/>
    </location>
</feature>
<feature type="compositionally biased region" description="Low complexity" evidence="1">
    <location>
        <begin position="656"/>
        <end position="680"/>
    </location>
</feature>
<evidence type="ECO:0000256" key="1">
    <source>
        <dbReference type="SAM" id="MobiDB-lite"/>
    </source>
</evidence>
<dbReference type="PROSITE" id="PS00741">
    <property type="entry name" value="DH_1"/>
    <property type="match status" value="1"/>
</dbReference>
<feature type="compositionally biased region" description="Basic residues" evidence="1">
    <location>
        <begin position="576"/>
        <end position="585"/>
    </location>
</feature>
<feature type="compositionally biased region" description="Polar residues" evidence="1">
    <location>
        <begin position="782"/>
        <end position="795"/>
    </location>
</feature>
<evidence type="ECO:0000259" key="2">
    <source>
        <dbReference type="PROSITE" id="PS50010"/>
    </source>
</evidence>
<feature type="compositionally biased region" description="Low complexity" evidence="1">
    <location>
        <begin position="586"/>
        <end position="605"/>
    </location>
</feature>
<keyword evidence="4" id="KW-1185">Reference proteome</keyword>
<feature type="compositionally biased region" description="Polar residues" evidence="1">
    <location>
        <begin position="165"/>
        <end position="184"/>
    </location>
</feature>
<dbReference type="InterPro" id="IPR051092">
    <property type="entry name" value="FYVE_RhoGEF_PH"/>
</dbReference>
<feature type="domain" description="DH" evidence="2">
    <location>
        <begin position="353"/>
        <end position="542"/>
    </location>
</feature>
<sequence length="899" mass="99266">MTPPQPELYSQITELQEAVMGMKSALTDAVTRLSSVAEDPTLAKELQESRQMCQENTAEVLKLVLSLKTDITAIQKEMVAVSERQETLQSSVSQLLEERKLLISDLSQAGVISLHTRSRLEGRAGGPVEVIVPEAPGRSGSGTHSNDSGVALLLERAHQAFATDHTPSPTPTNQRASDQDSLPEQPSLLVPPSVYDYVAGLRSHDHNVSSALSAPHHADSTHNRQSVSATVGGDSEDLGLVYDSDSSLTIAANKTISLSASLSQQCGLELHTAHTQPISHNHHHHSHHHGHSSGHDRSVARSDSDGSDQSRDVKHRSHCCSHEQGHDSSDPYAVIVTRNRNLINDPRDPRETQRYRIARELLDTEKKYCKTLWTIQDTFAEPLKKAGILSHKDITTLFPEEVYQLYDKHCLLQHQLRERLASWKWQPLVGDVVARFTDPRHTDVLRLYTAYVNDFPEVLKTFHKLCRTSQPFTKFIKLCLEQPACGGLDLGAFLLTPVQRVPRYILLMKQLLKYTEPQHPDYHHIHACLERLRDFLARLNDSMEHSFQLVHAQLSPHVAIPGSAHHHPPPPPPPSSRHRTSRSPRRSSSSIGSPPFSPSSPTYSPDRTSISCSPHRSPDGRHRSSSCSQSIASPQRSHSNATQPSCRPRSVFLDTRSSSLPRGSGSSSSGSRGSNNSPNSELPRIRSRSESVASRRPLATHAHHPAQSLVIQDAPRGLAPSHSVVDVTNHSTPSHDSGRWEDLAASEPSLSDPRPAHKVSDDAGGSLASHALTAAHSVHNVDGQQKITTPAWTESSHPDDPRNKKKSSLRNSLKNMFTFKKSRLPRAHHHHHYYHHSLHHHLQQPMQRVASRGHEEGDYWEAPSATESISSTQPTTTTTASLSLVGDFVDEEGNPCSNV</sequence>
<dbReference type="GO" id="GO:0005737">
    <property type="term" value="C:cytoplasm"/>
    <property type="evidence" value="ECO:0007669"/>
    <property type="project" value="TreeGrafter"/>
</dbReference>
<evidence type="ECO:0000313" key="3">
    <source>
        <dbReference type="EMBL" id="KAK7070700.1"/>
    </source>
</evidence>
<feature type="region of interest" description="Disordered" evidence="1">
    <location>
        <begin position="559"/>
        <end position="707"/>
    </location>
</feature>
<proteinExistence type="predicted"/>
<feature type="compositionally biased region" description="Polar residues" evidence="1">
    <location>
        <begin position="726"/>
        <end position="735"/>
    </location>
</feature>
<dbReference type="GO" id="GO:0035556">
    <property type="term" value="P:intracellular signal transduction"/>
    <property type="evidence" value="ECO:0007669"/>
    <property type="project" value="InterPro"/>
</dbReference>
<dbReference type="SMART" id="SM00325">
    <property type="entry name" value="RhoGEF"/>
    <property type="match status" value="1"/>
</dbReference>
<dbReference type="EMBL" id="JAXCGZ010015257">
    <property type="protein sequence ID" value="KAK7070700.1"/>
    <property type="molecule type" value="Genomic_DNA"/>
</dbReference>
<feature type="region of interest" description="Disordered" evidence="1">
    <location>
        <begin position="278"/>
        <end position="332"/>
    </location>
</feature>
<feature type="compositionally biased region" description="Low complexity" evidence="1">
    <location>
        <begin position="866"/>
        <end position="877"/>
    </location>
</feature>
<comment type="caution">
    <text evidence="3">The sequence shown here is derived from an EMBL/GenBank/DDBJ whole genome shotgun (WGS) entry which is preliminary data.</text>
</comment>
<organism evidence="3 4">
    <name type="scientific">Halocaridina rubra</name>
    <name type="common">Hawaiian red shrimp</name>
    <dbReference type="NCBI Taxonomy" id="373956"/>
    <lineage>
        <taxon>Eukaryota</taxon>
        <taxon>Metazoa</taxon>
        <taxon>Ecdysozoa</taxon>
        <taxon>Arthropoda</taxon>
        <taxon>Crustacea</taxon>
        <taxon>Multicrustacea</taxon>
        <taxon>Malacostraca</taxon>
        <taxon>Eumalacostraca</taxon>
        <taxon>Eucarida</taxon>
        <taxon>Decapoda</taxon>
        <taxon>Pleocyemata</taxon>
        <taxon>Caridea</taxon>
        <taxon>Atyoidea</taxon>
        <taxon>Atyidae</taxon>
        <taxon>Halocaridina</taxon>
    </lineage>
</organism>
<dbReference type="PROSITE" id="PS50010">
    <property type="entry name" value="DH_2"/>
    <property type="match status" value="1"/>
</dbReference>
<feature type="region of interest" description="Disordered" evidence="1">
    <location>
        <begin position="777"/>
        <end position="811"/>
    </location>
</feature>
<dbReference type="PANTHER" id="PTHR12673:SF159">
    <property type="entry name" value="LD03170P"/>
    <property type="match status" value="1"/>
</dbReference>
<feature type="region of interest" description="Disordered" evidence="1">
    <location>
        <begin position="720"/>
        <end position="765"/>
    </location>
</feature>
<dbReference type="InterPro" id="IPR035899">
    <property type="entry name" value="DBL_dom_sf"/>
</dbReference>
<feature type="region of interest" description="Disordered" evidence="1">
    <location>
        <begin position="848"/>
        <end position="877"/>
    </location>
</feature>
<reference evidence="3 4" key="1">
    <citation type="submission" date="2023-11" db="EMBL/GenBank/DDBJ databases">
        <title>Halocaridina rubra genome assembly.</title>
        <authorList>
            <person name="Smith C."/>
        </authorList>
    </citation>
    <scope>NUCLEOTIDE SEQUENCE [LARGE SCALE GENOMIC DNA]</scope>
    <source>
        <strain evidence="3">EP-1</strain>
        <tissue evidence="3">Whole</tissue>
    </source>
</reference>
<dbReference type="Gene3D" id="1.20.900.10">
    <property type="entry name" value="Dbl homology (DH) domain"/>
    <property type="match status" value="1"/>
</dbReference>
<dbReference type="Proteomes" id="UP001381693">
    <property type="component" value="Unassembled WGS sequence"/>
</dbReference>
<evidence type="ECO:0000313" key="4">
    <source>
        <dbReference type="Proteomes" id="UP001381693"/>
    </source>
</evidence>